<evidence type="ECO:0000256" key="3">
    <source>
        <dbReference type="ARBA" id="ARBA00022729"/>
    </source>
</evidence>
<organism evidence="9 10">
    <name type="scientific">Gelidibacter salicanalis</name>
    <dbReference type="NCBI Taxonomy" id="291193"/>
    <lineage>
        <taxon>Bacteria</taxon>
        <taxon>Pseudomonadati</taxon>
        <taxon>Bacteroidota</taxon>
        <taxon>Flavobacteriia</taxon>
        <taxon>Flavobacteriales</taxon>
        <taxon>Flavobacteriaceae</taxon>
        <taxon>Gelidibacter</taxon>
    </lineage>
</organism>
<keyword evidence="10" id="KW-1185">Reference proteome</keyword>
<dbReference type="Gene3D" id="1.25.40.390">
    <property type="match status" value="1"/>
</dbReference>
<evidence type="ECO:0000256" key="2">
    <source>
        <dbReference type="ARBA" id="ARBA00006275"/>
    </source>
</evidence>
<feature type="signal peptide" evidence="6">
    <location>
        <begin position="1"/>
        <end position="22"/>
    </location>
</feature>
<comment type="caution">
    <text evidence="9">The sequence shown here is derived from an EMBL/GenBank/DDBJ whole genome shotgun (WGS) entry which is preliminary data.</text>
</comment>
<gene>
    <name evidence="9" type="ORF">JEM65_15975</name>
</gene>
<protein>
    <submittedName>
        <fullName evidence="9">RagB/SusD family nutrient uptake outer membrane protein</fullName>
    </submittedName>
</protein>
<dbReference type="Proteomes" id="UP000662373">
    <property type="component" value="Unassembled WGS sequence"/>
</dbReference>
<keyword evidence="4" id="KW-0472">Membrane</keyword>
<dbReference type="InterPro" id="IPR011990">
    <property type="entry name" value="TPR-like_helical_dom_sf"/>
</dbReference>
<dbReference type="SUPFAM" id="SSF48452">
    <property type="entry name" value="TPR-like"/>
    <property type="match status" value="1"/>
</dbReference>
<evidence type="ECO:0000256" key="6">
    <source>
        <dbReference type="SAM" id="SignalP"/>
    </source>
</evidence>
<evidence type="ECO:0000313" key="9">
    <source>
        <dbReference type="EMBL" id="MBJ7882133.1"/>
    </source>
</evidence>
<evidence type="ECO:0000259" key="8">
    <source>
        <dbReference type="Pfam" id="PF14322"/>
    </source>
</evidence>
<dbReference type="GO" id="GO:0009279">
    <property type="term" value="C:cell outer membrane"/>
    <property type="evidence" value="ECO:0007669"/>
    <property type="project" value="UniProtKB-SubCell"/>
</dbReference>
<dbReference type="InterPro" id="IPR012944">
    <property type="entry name" value="SusD_RagB_dom"/>
</dbReference>
<dbReference type="PROSITE" id="PS51257">
    <property type="entry name" value="PROKAR_LIPOPROTEIN"/>
    <property type="match status" value="1"/>
</dbReference>
<comment type="subcellular location">
    <subcellularLocation>
        <location evidence="1">Cell outer membrane</location>
    </subcellularLocation>
</comment>
<dbReference type="InterPro" id="IPR033985">
    <property type="entry name" value="SusD-like_N"/>
</dbReference>
<name>A0A934NJ75_9FLAO</name>
<dbReference type="AlphaFoldDB" id="A0A934NJ75"/>
<evidence type="ECO:0000256" key="1">
    <source>
        <dbReference type="ARBA" id="ARBA00004442"/>
    </source>
</evidence>
<dbReference type="Pfam" id="PF07980">
    <property type="entry name" value="SusD_RagB"/>
    <property type="match status" value="1"/>
</dbReference>
<accession>A0A934NJ75</accession>
<keyword evidence="5" id="KW-0998">Cell outer membrane</keyword>
<proteinExistence type="inferred from homology"/>
<feature type="domain" description="RagB/SusD" evidence="7">
    <location>
        <begin position="329"/>
        <end position="608"/>
    </location>
</feature>
<evidence type="ECO:0000256" key="4">
    <source>
        <dbReference type="ARBA" id="ARBA00023136"/>
    </source>
</evidence>
<evidence type="ECO:0000256" key="5">
    <source>
        <dbReference type="ARBA" id="ARBA00023237"/>
    </source>
</evidence>
<keyword evidence="3 6" id="KW-0732">Signal</keyword>
<reference evidence="9 10" key="1">
    <citation type="submission" date="2020-09" db="EMBL/GenBank/DDBJ databases">
        <title>Draft genome of Gelidibacter salicanalis PAMC21136.</title>
        <authorList>
            <person name="Park H."/>
        </authorList>
    </citation>
    <scope>NUCLEOTIDE SEQUENCE [LARGE SCALE GENOMIC DNA]</scope>
    <source>
        <strain evidence="9 10">PAMC21136</strain>
    </source>
</reference>
<feature type="domain" description="SusD-like N-terminal" evidence="8">
    <location>
        <begin position="91"/>
        <end position="204"/>
    </location>
</feature>
<evidence type="ECO:0000313" key="10">
    <source>
        <dbReference type="Proteomes" id="UP000662373"/>
    </source>
</evidence>
<feature type="chain" id="PRO_5037428046" evidence="6">
    <location>
        <begin position="23"/>
        <end position="608"/>
    </location>
</feature>
<dbReference type="RefSeq" id="WP_199601639.1">
    <property type="nucleotide sequence ID" value="NZ_JAEHJZ010000039.1"/>
</dbReference>
<comment type="similarity">
    <text evidence="2">Belongs to the SusD family.</text>
</comment>
<sequence length="608" mass="69032">MKNIKNITFISFSILFVSLFTACEKDYFDTQPDNQLSVDGIFSNRGQTETWWAGLFSNIPDIWDQPYNYQYGLTTDESDASNWINPGINSGAITPDNTPSNFQSLYERIRLATIFLDRVDGNIEILEQAGGDQIIQHYKGEARFLRAYYYWRMMKQLGPVAFAPLEPGQPGDDFQIPRSTWDESVDFVLSELALAKSDLPVDYYLDGNAVDGTQIGRINKIIVTALESQILLYHASPLFNGNTELADFKNLDGTVLFNQVYDASRWDRAAQKAIEAIDIAEANGKSLFRVEDSDPFRAGFLSSRNLFWDGWRTEGIWVRPSSSSSQWEIHAAPRSTAGTAYNGIAVIQSLVDEYRMDDGTSIEDSDIYNEDTYTDAATTYYAAGTNAMYTNREPRFYAHISFNGSDNPGVEKSGINNSRVEFFYSGTSGKSASPRDWPKTGYTARKNIHPTFSVNPWVTVSRPAMLIRLAELYLNYAEALNESNPGDPNILLYLNRIKTRAGLPEMTAGLSQEQMRQEIRHERRIELSFEGHRYFDVRRWKIAGLPGSNQGGAFYGMDMNKGTFLSDPAFHTRTIGFTRAPWQRKFYFMPYGQNEMDRNKQLVQFPGY</sequence>
<dbReference type="Pfam" id="PF14322">
    <property type="entry name" value="SusD-like_3"/>
    <property type="match status" value="1"/>
</dbReference>
<dbReference type="EMBL" id="JAEHJZ010000039">
    <property type="protein sequence ID" value="MBJ7882133.1"/>
    <property type="molecule type" value="Genomic_DNA"/>
</dbReference>
<evidence type="ECO:0000259" key="7">
    <source>
        <dbReference type="Pfam" id="PF07980"/>
    </source>
</evidence>